<feature type="chain" id="PRO_5046347372" evidence="5">
    <location>
        <begin position="30"/>
        <end position="428"/>
    </location>
</feature>
<dbReference type="InterPro" id="IPR058624">
    <property type="entry name" value="MdtA-like_HH"/>
</dbReference>
<feature type="domain" description="Multidrug resistance protein MdtA-like alpha-helical hairpin" evidence="6">
    <location>
        <begin position="124"/>
        <end position="192"/>
    </location>
</feature>
<organism evidence="10 11">
    <name type="scientific">Sphingomonas quercus</name>
    <dbReference type="NCBI Taxonomy" id="2842451"/>
    <lineage>
        <taxon>Bacteria</taxon>
        <taxon>Pseudomonadati</taxon>
        <taxon>Pseudomonadota</taxon>
        <taxon>Alphaproteobacteria</taxon>
        <taxon>Sphingomonadales</taxon>
        <taxon>Sphingomonadaceae</taxon>
        <taxon>Sphingomonas</taxon>
    </lineage>
</organism>
<evidence type="ECO:0000256" key="1">
    <source>
        <dbReference type="ARBA" id="ARBA00004196"/>
    </source>
</evidence>
<dbReference type="RefSeq" id="WP_216325423.1">
    <property type="nucleotide sequence ID" value="NZ_JAHKRT010000006.1"/>
</dbReference>
<accession>A0ABS6BLM2</accession>
<sequence length="428" mass="44054">MTPHQHLGSALRCTTLALLLALAACGAQQQQDGAGGGGGGGGRNGGGRRGAFVGTPEAGYVVLKRESVALPIELSGRTSAFESSDVRPQVSGVIKARLFEEGSIVKQGQTLYQIDPSLYEAAVSQAKANLANARAAASAARARADRYKPLVEMEAVAQQDYTDAEAAAQQAAAQVQQAQAQLDTANVNLRFTRVPAPITGRVGRSLVTTGALVTNGQTTAMTSIQRLDPMFVDIQQSAADLLALRRALSRDGLTRSSADVKLTLEDGSAYGPTGHVEFAEALVDPATGTVTLRARFPNPQGVLLPGMFVRAHMSQATATEAILVPQAGVARDPRGSATVMLVGPDNKAKLQPITVTQTVGDKWLATSGVKPGDKVIVEGLLNIQPETKIRPVPAGAPPLPPRRQGAGDAGNGAGGNRGGGQRAGGSAG</sequence>
<protein>
    <submittedName>
        <fullName evidence="10">Efflux RND transporter periplasmic adaptor subunit</fullName>
    </submittedName>
</protein>
<comment type="subcellular location">
    <subcellularLocation>
        <location evidence="1">Cell envelope</location>
    </subcellularLocation>
</comment>
<dbReference type="InterPro" id="IPR058625">
    <property type="entry name" value="MdtA-like_BSH"/>
</dbReference>
<keyword evidence="5" id="KW-0732">Signal</keyword>
<dbReference type="InterPro" id="IPR058627">
    <property type="entry name" value="MdtA-like_C"/>
</dbReference>
<feature type="signal peptide" evidence="5">
    <location>
        <begin position="1"/>
        <end position="29"/>
    </location>
</feature>
<name>A0ABS6BLM2_9SPHN</name>
<feature type="region of interest" description="Disordered" evidence="4">
    <location>
        <begin position="388"/>
        <end position="428"/>
    </location>
</feature>
<dbReference type="PANTHER" id="PTHR30158">
    <property type="entry name" value="ACRA/E-RELATED COMPONENT OF DRUG EFFLUX TRANSPORTER"/>
    <property type="match status" value="1"/>
</dbReference>
<dbReference type="Proteomes" id="UP000776276">
    <property type="component" value="Unassembled WGS sequence"/>
</dbReference>
<dbReference type="Pfam" id="PF25944">
    <property type="entry name" value="Beta-barrel_RND"/>
    <property type="match status" value="1"/>
</dbReference>
<keyword evidence="11" id="KW-1185">Reference proteome</keyword>
<evidence type="ECO:0000259" key="6">
    <source>
        <dbReference type="Pfam" id="PF25876"/>
    </source>
</evidence>
<dbReference type="InterPro" id="IPR006143">
    <property type="entry name" value="RND_pump_MFP"/>
</dbReference>
<evidence type="ECO:0000313" key="11">
    <source>
        <dbReference type="Proteomes" id="UP000776276"/>
    </source>
</evidence>
<evidence type="ECO:0000259" key="7">
    <source>
        <dbReference type="Pfam" id="PF25917"/>
    </source>
</evidence>
<feature type="compositionally biased region" description="Gly residues" evidence="4">
    <location>
        <begin position="407"/>
        <end position="428"/>
    </location>
</feature>
<feature type="domain" description="Multidrug resistance protein MdtA-like C-terminal permuted SH3" evidence="9">
    <location>
        <begin position="321"/>
        <end position="380"/>
    </location>
</feature>
<dbReference type="NCBIfam" id="TIGR01730">
    <property type="entry name" value="RND_mfp"/>
    <property type="match status" value="1"/>
</dbReference>
<gene>
    <name evidence="10" type="ORF">KOF26_12720</name>
</gene>
<feature type="domain" description="Multidrug resistance protein MdtA-like beta-barrel" evidence="8">
    <location>
        <begin position="229"/>
        <end position="316"/>
    </location>
</feature>
<evidence type="ECO:0000259" key="8">
    <source>
        <dbReference type="Pfam" id="PF25944"/>
    </source>
</evidence>
<reference evidence="10 11" key="1">
    <citation type="submission" date="2021-06" db="EMBL/GenBank/DDBJ databases">
        <title>Sphingomonas sp. XMGL2, whole genome shotgun sequencing project.</title>
        <authorList>
            <person name="Zhao G."/>
            <person name="Shen L."/>
        </authorList>
    </citation>
    <scope>NUCLEOTIDE SEQUENCE [LARGE SCALE GENOMIC DNA]</scope>
    <source>
        <strain evidence="10 11">XMGL2</strain>
    </source>
</reference>
<evidence type="ECO:0000256" key="4">
    <source>
        <dbReference type="SAM" id="MobiDB-lite"/>
    </source>
</evidence>
<dbReference type="Pfam" id="PF25967">
    <property type="entry name" value="RND-MFP_C"/>
    <property type="match status" value="1"/>
</dbReference>
<dbReference type="InterPro" id="IPR058626">
    <property type="entry name" value="MdtA-like_b-barrel"/>
</dbReference>
<feature type="domain" description="Multidrug resistance protein MdtA-like barrel-sandwich hybrid" evidence="7">
    <location>
        <begin position="84"/>
        <end position="224"/>
    </location>
</feature>
<evidence type="ECO:0000256" key="5">
    <source>
        <dbReference type="SAM" id="SignalP"/>
    </source>
</evidence>
<keyword evidence="3" id="KW-0175">Coiled coil</keyword>
<dbReference type="EMBL" id="JAHKRT010000006">
    <property type="protein sequence ID" value="MBU3078732.1"/>
    <property type="molecule type" value="Genomic_DNA"/>
</dbReference>
<evidence type="ECO:0000259" key="9">
    <source>
        <dbReference type="Pfam" id="PF25967"/>
    </source>
</evidence>
<evidence type="ECO:0000256" key="3">
    <source>
        <dbReference type="SAM" id="Coils"/>
    </source>
</evidence>
<comment type="caution">
    <text evidence="10">The sequence shown here is derived from an EMBL/GenBank/DDBJ whole genome shotgun (WGS) entry which is preliminary data.</text>
</comment>
<evidence type="ECO:0000313" key="10">
    <source>
        <dbReference type="EMBL" id="MBU3078732.1"/>
    </source>
</evidence>
<dbReference type="Pfam" id="PF25876">
    <property type="entry name" value="HH_MFP_RND"/>
    <property type="match status" value="1"/>
</dbReference>
<proteinExistence type="inferred from homology"/>
<dbReference type="PANTHER" id="PTHR30158:SF3">
    <property type="entry name" value="MULTIDRUG EFFLUX PUMP SUBUNIT ACRA-RELATED"/>
    <property type="match status" value="1"/>
</dbReference>
<dbReference type="Pfam" id="PF25917">
    <property type="entry name" value="BSH_RND"/>
    <property type="match status" value="1"/>
</dbReference>
<comment type="similarity">
    <text evidence="2">Belongs to the membrane fusion protein (MFP) (TC 8.A.1) family.</text>
</comment>
<evidence type="ECO:0000256" key="2">
    <source>
        <dbReference type="ARBA" id="ARBA00009477"/>
    </source>
</evidence>
<feature type="coiled-coil region" evidence="3">
    <location>
        <begin position="123"/>
        <end position="188"/>
    </location>
</feature>